<reference evidence="1 2" key="1">
    <citation type="journal article" date="2016" name="Nat. Commun.">
        <title>Thousands of microbial genomes shed light on interconnected biogeochemical processes in an aquifer system.</title>
        <authorList>
            <person name="Anantharaman K."/>
            <person name="Brown C.T."/>
            <person name="Hug L.A."/>
            <person name="Sharon I."/>
            <person name="Castelle C.J."/>
            <person name="Probst A.J."/>
            <person name="Thomas B.C."/>
            <person name="Singh A."/>
            <person name="Wilkins M.J."/>
            <person name="Karaoz U."/>
            <person name="Brodie E.L."/>
            <person name="Williams K.H."/>
            <person name="Hubbard S.S."/>
            <person name="Banfield J.F."/>
        </authorList>
    </citation>
    <scope>NUCLEOTIDE SEQUENCE [LARGE SCALE GENOMIC DNA]</scope>
</reference>
<evidence type="ECO:0008006" key="3">
    <source>
        <dbReference type="Google" id="ProtNLM"/>
    </source>
</evidence>
<proteinExistence type="predicted"/>
<accession>A0A1G2RE95</accession>
<dbReference type="EMBL" id="MHUC01000010">
    <property type="protein sequence ID" value="OHA71165.1"/>
    <property type="molecule type" value="Genomic_DNA"/>
</dbReference>
<protein>
    <recommendedName>
        <fullName evidence="3">30S ribosomal protein S21</fullName>
    </recommendedName>
</protein>
<dbReference type="AlphaFoldDB" id="A0A1G2RE95"/>
<dbReference type="Proteomes" id="UP000177078">
    <property type="component" value="Unassembled WGS sequence"/>
</dbReference>
<dbReference type="STRING" id="1802457.A3F15_00890"/>
<name>A0A1G2RE95_9BACT</name>
<evidence type="ECO:0000313" key="2">
    <source>
        <dbReference type="Proteomes" id="UP000177078"/>
    </source>
</evidence>
<sequence>MALEVRKKDKETVQSLLYRFNRGVQQSGILVRARKTRFRNRKKSRTVEKKAALRKVEMKKQYQKLKKLGKITPKSRKSR</sequence>
<comment type="caution">
    <text evidence="1">The sequence shown here is derived from an EMBL/GenBank/DDBJ whole genome shotgun (WGS) entry which is preliminary data.</text>
</comment>
<gene>
    <name evidence="1" type="ORF">A3F15_00890</name>
</gene>
<evidence type="ECO:0000313" key="1">
    <source>
        <dbReference type="EMBL" id="OHA71165.1"/>
    </source>
</evidence>
<organism evidence="1 2">
    <name type="scientific">Candidatus Wildermuthbacteria bacterium RIFCSPHIGHO2_12_FULL_40_12</name>
    <dbReference type="NCBI Taxonomy" id="1802457"/>
    <lineage>
        <taxon>Bacteria</taxon>
        <taxon>Candidatus Wildermuthiibacteriota</taxon>
    </lineage>
</organism>